<sequence>MSKFAVTSALGLGAASAGGFGAYHFYSKSDDKSLRAKLISEKYAPLEAENKDHKTHWTTSLEKYKTKHTDRKQWNESQLKNLCNDLFKKEDIKTADYNEARKYCVVPRSILERLKDLDFATLDTGADKETTKWTQLSEGYKKGGTSFKKLNNLESSGITDSNGAILRGKCDEVLKKDHWDDNYDALLDSSRVWCTEQGFKSLPPQ</sequence>
<evidence type="ECO:0000313" key="1">
    <source>
        <dbReference type="EMBL" id="AEG73209.1"/>
    </source>
</evidence>
<dbReference type="STRING" id="859194.MHF_0952"/>
<organism evidence="1 2">
    <name type="scientific">Mycoplasma haemofelis (strain Ohio2)</name>
    <dbReference type="NCBI Taxonomy" id="859194"/>
    <lineage>
        <taxon>Bacteria</taxon>
        <taxon>Bacillati</taxon>
        <taxon>Mycoplasmatota</taxon>
        <taxon>Mollicutes</taxon>
        <taxon>Mycoplasmataceae</taxon>
        <taxon>Mycoplasma</taxon>
    </lineage>
</organism>
<proteinExistence type="predicted"/>
<protein>
    <submittedName>
        <fullName evidence="1">Uncharacterized protein</fullName>
    </submittedName>
</protein>
<accession>F6FJ11</accession>
<name>F6FJ11_MYCHI</name>
<dbReference type="KEGG" id="mhf:MHF_0952"/>
<dbReference type="AlphaFoldDB" id="F6FJ11"/>
<reference key="2">
    <citation type="submission" date="2011-05" db="EMBL/GenBank/DDBJ databases">
        <title>The Genome of Mycoplasma haemofelis Strain Ohio2, a pathogenic hemoplasma of the cat.</title>
        <authorList>
            <person name="Santos A.P."/>
            <person name="Guimaraes A.M.S."/>
            <person name="SanMiguel P.J."/>
            <person name="Martin S.W."/>
            <person name="Messick J.B."/>
        </authorList>
    </citation>
    <scope>NUCLEOTIDE SEQUENCE</scope>
    <source>
        <strain>Ohio2</strain>
    </source>
</reference>
<dbReference type="HOGENOM" id="CLU_098620_3_0_14"/>
<reference evidence="1 2" key="1">
    <citation type="journal article" date="2011" name="J. Bacteriol.">
        <title>Complete genome sequences of two hemotropic Mycoplasmas, Mycoplasma haemofelis strain Ohio2 and Mycoplasma suis strain Illinois.</title>
        <authorList>
            <person name="Messick J.B."/>
            <person name="Santos A.P."/>
            <person name="Guimaraes A.M."/>
        </authorList>
    </citation>
    <scope>NUCLEOTIDE SEQUENCE [LARGE SCALE GENOMIC DNA]</scope>
    <source>
        <strain evidence="1 2">Ohio2</strain>
    </source>
</reference>
<dbReference type="BioCyc" id="MHAE859194:G1GR7-946-MONOMER"/>
<dbReference type="EMBL" id="CP002808">
    <property type="protein sequence ID" value="AEG73209.1"/>
    <property type="molecule type" value="Genomic_DNA"/>
</dbReference>
<dbReference type="Proteomes" id="UP000007952">
    <property type="component" value="Chromosome"/>
</dbReference>
<evidence type="ECO:0000313" key="2">
    <source>
        <dbReference type="Proteomes" id="UP000007952"/>
    </source>
</evidence>
<gene>
    <name evidence="1" type="ordered locus">MHF_0952</name>
</gene>